<dbReference type="PRINTS" id="PR00598">
    <property type="entry name" value="HTHMARR"/>
</dbReference>
<sequence length="139" mass="16404">MEANNERIDSLKKLPLISRDYVKLIDRYLIPYQLNSSLYYYIVKLYEFGDLPQDRLVQLTGINASNVTRAIQKLSDLNYLTKKENPEDRRGFLLSLTDEGKKMYPIIKECLKKVHNEFLAPLSKEEQQLFIEFIDRLAK</sequence>
<reference evidence="5 6" key="1">
    <citation type="submission" date="2021-03" db="EMBL/GenBank/DDBJ databases">
        <title>Enterococcal diversity collection.</title>
        <authorList>
            <person name="Gilmore M.S."/>
            <person name="Schwartzman J."/>
            <person name="Van Tyne D."/>
            <person name="Martin M."/>
            <person name="Earl A.M."/>
            <person name="Manson A.L."/>
            <person name="Straub T."/>
            <person name="Salamzade R."/>
            <person name="Saavedra J."/>
            <person name="Lebreton F."/>
            <person name="Prichula J."/>
            <person name="Schaufler K."/>
            <person name="Gaca A."/>
            <person name="Sgardioli B."/>
            <person name="Wagenaar J."/>
            <person name="Strong T."/>
        </authorList>
    </citation>
    <scope>NUCLEOTIDE SEQUENCE [LARGE SCALE GENOMIC DNA]</scope>
    <source>
        <strain evidence="5 6">669A</strain>
    </source>
</reference>
<evidence type="ECO:0000313" key="6">
    <source>
        <dbReference type="Proteomes" id="UP000664601"/>
    </source>
</evidence>
<evidence type="ECO:0000259" key="4">
    <source>
        <dbReference type="PROSITE" id="PS50995"/>
    </source>
</evidence>
<dbReference type="RefSeq" id="WP_207674900.1">
    <property type="nucleotide sequence ID" value="NZ_JAFREM010000028.1"/>
</dbReference>
<dbReference type="SMART" id="SM00347">
    <property type="entry name" value="HTH_MARR"/>
    <property type="match status" value="1"/>
</dbReference>
<keyword evidence="6" id="KW-1185">Reference proteome</keyword>
<dbReference type="Proteomes" id="UP000664601">
    <property type="component" value="Unassembled WGS sequence"/>
</dbReference>
<organism evidence="5 6">
    <name type="scientific">Candidatus Enterococcus moelleringii</name>
    <dbReference type="NCBI Taxonomy" id="2815325"/>
    <lineage>
        <taxon>Bacteria</taxon>
        <taxon>Bacillati</taxon>
        <taxon>Bacillota</taxon>
        <taxon>Bacilli</taxon>
        <taxon>Lactobacillales</taxon>
        <taxon>Enterococcaceae</taxon>
        <taxon>Enterococcus</taxon>
    </lineage>
</organism>
<keyword evidence="3" id="KW-0804">Transcription</keyword>
<dbReference type="PROSITE" id="PS50995">
    <property type="entry name" value="HTH_MARR_2"/>
    <property type="match status" value="1"/>
</dbReference>
<gene>
    <name evidence="5" type="ORF">JZO70_17195</name>
</gene>
<keyword evidence="2" id="KW-0238">DNA-binding</keyword>
<evidence type="ECO:0000256" key="2">
    <source>
        <dbReference type="ARBA" id="ARBA00023125"/>
    </source>
</evidence>
<dbReference type="EMBL" id="JAFREM010000028">
    <property type="protein sequence ID" value="MBO1307914.1"/>
    <property type="molecule type" value="Genomic_DNA"/>
</dbReference>
<dbReference type="InterPro" id="IPR036390">
    <property type="entry name" value="WH_DNA-bd_sf"/>
</dbReference>
<feature type="domain" description="HTH marR-type" evidence="4">
    <location>
        <begin position="1"/>
        <end position="139"/>
    </location>
</feature>
<dbReference type="InterPro" id="IPR000835">
    <property type="entry name" value="HTH_MarR-typ"/>
</dbReference>
<dbReference type="SUPFAM" id="SSF46785">
    <property type="entry name" value="Winged helix' DNA-binding domain"/>
    <property type="match status" value="1"/>
</dbReference>
<name>A0ABS3LE47_9ENTE</name>
<dbReference type="PANTHER" id="PTHR42756:SF1">
    <property type="entry name" value="TRANSCRIPTIONAL REPRESSOR OF EMRAB OPERON"/>
    <property type="match status" value="1"/>
</dbReference>
<evidence type="ECO:0000256" key="3">
    <source>
        <dbReference type="ARBA" id="ARBA00023163"/>
    </source>
</evidence>
<dbReference type="InterPro" id="IPR036388">
    <property type="entry name" value="WH-like_DNA-bd_sf"/>
</dbReference>
<dbReference type="Gene3D" id="1.10.10.10">
    <property type="entry name" value="Winged helix-like DNA-binding domain superfamily/Winged helix DNA-binding domain"/>
    <property type="match status" value="1"/>
</dbReference>
<evidence type="ECO:0000256" key="1">
    <source>
        <dbReference type="ARBA" id="ARBA00023015"/>
    </source>
</evidence>
<proteinExistence type="predicted"/>
<accession>A0ABS3LE47</accession>
<dbReference type="Pfam" id="PF12802">
    <property type="entry name" value="MarR_2"/>
    <property type="match status" value="1"/>
</dbReference>
<comment type="caution">
    <text evidence="5">The sequence shown here is derived from an EMBL/GenBank/DDBJ whole genome shotgun (WGS) entry which is preliminary data.</text>
</comment>
<keyword evidence="1" id="KW-0805">Transcription regulation</keyword>
<dbReference type="PANTHER" id="PTHR42756">
    <property type="entry name" value="TRANSCRIPTIONAL REGULATOR, MARR"/>
    <property type="match status" value="1"/>
</dbReference>
<protein>
    <submittedName>
        <fullName evidence="5">MarR family transcriptional regulator</fullName>
    </submittedName>
</protein>
<evidence type="ECO:0000313" key="5">
    <source>
        <dbReference type="EMBL" id="MBO1307914.1"/>
    </source>
</evidence>